<evidence type="ECO:0000313" key="1">
    <source>
        <dbReference type="EMBL" id="PVE11345.1"/>
    </source>
</evidence>
<dbReference type="Pfam" id="PF13469">
    <property type="entry name" value="Sulfotransfer_3"/>
    <property type="match status" value="1"/>
</dbReference>
<comment type="caution">
    <text evidence="1">The sequence shown here is derived from an EMBL/GenBank/DDBJ whole genome shotgun (WGS) entry which is preliminary data.</text>
</comment>
<protein>
    <recommendedName>
        <fullName evidence="3">Sulfotransferase</fullName>
    </recommendedName>
</protein>
<name>A0A2T7T8A5_9ACTN</name>
<accession>A0A2T7T8A5</accession>
<dbReference type="EMBL" id="AZSP01000141">
    <property type="protein sequence ID" value="PVE11345.1"/>
    <property type="molecule type" value="Genomic_DNA"/>
</dbReference>
<dbReference type="AlphaFoldDB" id="A0A2T7T8A5"/>
<sequence length="315" mass="35300">MTAPGSTTAPAQDIAASTGHPEPVFILSPPRSFSTITLALLAGHPQIFGFPELLVFANERVSDLIGDNGTEAERFPPEYRRTRLSGVFRAIAQVHEGVQTQDALDRARDWLLERTDWPTTSVLDDLLGHVGPLVGVEKSPDTVATDESLARCLNHYPKAKFLHLTRHPVTTQRSMQEQNPQYLTNKKVRAVGAATSWYLSHRRIAASLAELPDDQWMRVRGEDLLREPELWSRRLLDWLGLDASDGVIDRMLRPEAWQFANNGPSGGLYGGDHKFLSNPRLRPVPDPGPVRFDPEWGLLDEMCDRMTRLAHELGY</sequence>
<dbReference type="Gene3D" id="3.40.50.300">
    <property type="entry name" value="P-loop containing nucleotide triphosphate hydrolases"/>
    <property type="match status" value="1"/>
</dbReference>
<dbReference type="STRING" id="1440053.GCA_000718095_05905"/>
<evidence type="ECO:0008006" key="3">
    <source>
        <dbReference type="Google" id="ProtNLM"/>
    </source>
</evidence>
<reference evidence="1 2" key="1">
    <citation type="submission" date="2013-12" db="EMBL/GenBank/DDBJ databases">
        <title>Annotated genome of Streptomyces scopuliridis.</title>
        <authorList>
            <person name="Olson J.B."/>
        </authorList>
    </citation>
    <scope>NUCLEOTIDE SEQUENCE [LARGE SCALE GENOMIC DNA]</scope>
    <source>
        <strain evidence="1 2">RB72</strain>
    </source>
</reference>
<dbReference type="RefSeq" id="WP_030354848.1">
    <property type="nucleotide sequence ID" value="NZ_AZSP01000141.1"/>
</dbReference>
<dbReference type="Proteomes" id="UP000245992">
    <property type="component" value="Unassembled WGS sequence"/>
</dbReference>
<evidence type="ECO:0000313" key="2">
    <source>
        <dbReference type="Proteomes" id="UP000245992"/>
    </source>
</evidence>
<keyword evidence="2" id="KW-1185">Reference proteome</keyword>
<organism evidence="1 2">
    <name type="scientific">Streptomyces scopuliridis RB72</name>
    <dbReference type="NCBI Taxonomy" id="1440053"/>
    <lineage>
        <taxon>Bacteria</taxon>
        <taxon>Bacillati</taxon>
        <taxon>Actinomycetota</taxon>
        <taxon>Actinomycetes</taxon>
        <taxon>Kitasatosporales</taxon>
        <taxon>Streptomycetaceae</taxon>
        <taxon>Streptomyces</taxon>
    </lineage>
</organism>
<dbReference type="InterPro" id="IPR027417">
    <property type="entry name" value="P-loop_NTPase"/>
</dbReference>
<dbReference type="SUPFAM" id="SSF52540">
    <property type="entry name" value="P-loop containing nucleoside triphosphate hydrolases"/>
    <property type="match status" value="1"/>
</dbReference>
<dbReference type="OrthoDB" id="9777890at2"/>
<gene>
    <name evidence="1" type="ORF">Y717_08790</name>
</gene>
<proteinExistence type="predicted"/>